<dbReference type="Pfam" id="PF14604">
    <property type="entry name" value="SH3_9"/>
    <property type="match status" value="1"/>
</dbReference>
<reference evidence="5" key="1">
    <citation type="submission" date="2004-11" db="EMBL/GenBank/DDBJ databases">
        <title>The full-length cDNA sequences of Schistosoma japonicum genes.</title>
        <authorList>
            <person name="Han Z."/>
        </authorList>
    </citation>
    <scope>NUCLEOTIDE SEQUENCE</scope>
</reference>
<dbReference type="PRINTS" id="PR00452">
    <property type="entry name" value="SH3DOMAIN"/>
</dbReference>
<keyword evidence="1 2" id="KW-0728">SH3 domain</keyword>
<dbReference type="AlphaFoldDB" id="Q5DA04"/>
<dbReference type="EMBL" id="AY815620">
    <property type="protein sequence ID" value="AAW27352.1"/>
    <property type="molecule type" value="mRNA"/>
</dbReference>
<evidence type="ECO:0000259" key="4">
    <source>
        <dbReference type="PROSITE" id="PS50002"/>
    </source>
</evidence>
<organism evidence="5">
    <name type="scientific">Schistosoma japonicum</name>
    <name type="common">Blood fluke</name>
    <dbReference type="NCBI Taxonomy" id="6182"/>
    <lineage>
        <taxon>Eukaryota</taxon>
        <taxon>Metazoa</taxon>
        <taxon>Spiralia</taxon>
        <taxon>Lophotrochozoa</taxon>
        <taxon>Platyhelminthes</taxon>
        <taxon>Trematoda</taxon>
        <taxon>Digenea</taxon>
        <taxon>Strigeidida</taxon>
        <taxon>Schistosomatoidea</taxon>
        <taxon>Schistosomatidae</taxon>
        <taxon>Schistosoma</taxon>
    </lineage>
</organism>
<feature type="compositionally biased region" description="Basic and acidic residues" evidence="3">
    <location>
        <begin position="183"/>
        <end position="196"/>
    </location>
</feature>
<accession>Q5DA04</accession>
<dbReference type="PROSITE" id="PS50002">
    <property type="entry name" value="SH3"/>
    <property type="match status" value="1"/>
</dbReference>
<protein>
    <submittedName>
        <fullName evidence="5">SJCHGC05102 protein</fullName>
    </submittedName>
</protein>
<dbReference type="InterPro" id="IPR001452">
    <property type="entry name" value="SH3_domain"/>
</dbReference>
<feature type="compositionally biased region" description="Polar residues" evidence="3">
    <location>
        <begin position="168"/>
        <end position="181"/>
    </location>
</feature>
<name>Q5DA04_SCHJA</name>
<evidence type="ECO:0000256" key="3">
    <source>
        <dbReference type="SAM" id="MobiDB-lite"/>
    </source>
</evidence>
<evidence type="ECO:0000256" key="2">
    <source>
        <dbReference type="PROSITE-ProRule" id="PRU00192"/>
    </source>
</evidence>
<dbReference type="SMART" id="SM00326">
    <property type="entry name" value="SH3"/>
    <property type="match status" value="1"/>
</dbReference>
<dbReference type="Gene3D" id="2.30.30.40">
    <property type="entry name" value="SH3 Domains"/>
    <property type="match status" value="1"/>
</dbReference>
<feature type="domain" description="SH3" evidence="4">
    <location>
        <begin position="62"/>
        <end position="125"/>
    </location>
</feature>
<reference evidence="5" key="2">
    <citation type="journal article" date="2006" name="PLoS Pathog.">
        <title>New perspectives on host-parasite interplay by comparative transcriptomic and proteomic analyses of Schistosoma japonicum.</title>
        <authorList>
            <person name="Liu F."/>
            <person name="Lu J."/>
            <person name="Hu W."/>
            <person name="Wang S.Y."/>
            <person name="Cui S.J."/>
            <person name="Chi M."/>
            <person name="Yan Q."/>
            <person name="Wang X.R."/>
            <person name="Song H.D."/>
            <person name="Xu X.N."/>
            <person name="Wang J.J."/>
            <person name="Zhang X.L."/>
            <person name="Zhang X."/>
            <person name="Wang Z.Q."/>
            <person name="Xue C.L."/>
            <person name="Brindley P.J."/>
            <person name="McManus D.P."/>
            <person name="Yang P.Y."/>
            <person name="Feng Z."/>
            <person name="Chen Z."/>
            <person name="Han Z.G."/>
        </authorList>
    </citation>
    <scope>NUCLEOTIDE SEQUENCE</scope>
</reference>
<evidence type="ECO:0000256" key="1">
    <source>
        <dbReference type="ARBA" id="ARBA00022443"/>
    </source>
</evidence>
<feature type="region of interest" description="Disordered" evidence="3">
    <location>
        <begin position="168"/>
        <end position="201"/>
    </location>
</feature>
<proteinExistence type="evidence at transcript level"/>
<evidence type="ECO:0000313" key="5">
    <source>
        <dbReference type="EMBL" id="AAW27352.1"/>
    </source>
</evidence>
<sequence length="228" mass="25210">MTQQGHELATRRNKIDDSHSRVSQVMLDLVDLRHSVEQKMQAYKLKRKSTDLSIPTSNTGSVQKELYEAMFDFTARHPDELSFTTGTLIDVFANAPINVGPGWLYGQINDRVGLFPETYVRKKVDGKIDPFDPFGVHKIMTNTSAPGGVIMTTATTIGTTTASTTNIPLNTTTAKSTNSFTEPLDKPVKSESDTKLGDAITDNDNNEFYGKVQQDWDISMSTISLPET</sequence>
<dbReference type="InterPro" id="IPR036028">
    <property type="entry name" value="SH3-like_dom_sf"/>
</dbReference>
<dbReference type="SUPFAM" id="SSF50044">
    <property type="entry name" value="SH3-domain"/>
    <property type="match status" value="1"/>
</dbReference>